<feature type="domain" description="Phosphoribosyl-dephospho-CoA transferase MdcG N-terminal" evidence="4">
    <location>
        <begin position="9"/>
        <end position="79"/>
    </location>
</feature>
<dbReference type="NCBIfam" id="NF002332">
    <property type="entry name" value="PRK01293.1"/>
    <property type="match status" value="1"/>
</dbReference>
<evidence type="ECO:0000259" key="4">
    <source>
        <dbReference type="Pfam" id="PF20866"/>
    </source>
</evidence>
<dbReference type="Pfam" id="PF10620">
    <property type="entry name" value="MdcG"/>
    <property type="match status" value="1"/>
</dbReference>
<proteinExistence type="predicted"/>
<sequence>MERLTAIWPNDLLQFTSLQDLVLTENPLPGWAKDSLSETKTVVVRRGLINDNLIPVGIRGYERKQRFACYLNVAAIKKQYHPQYFIQHKSWEGLSEDRQKLPPFQALQKIVPLLNNFQWGIGGSLGYEMATGVKMVKSTTEHVSDLDLLLYQTPTLNRSQAQELLQKLNQYHVHADVQVVKGQNGFSLEEYAANRSKKTLVKTAAGPLLVVDPWQFLQENK</sequence>
<feature type="domain" description="Phosphoribosyl-dephospho-CoA transferase MdcG C-terminal" evidence="3">
    <location>
        <begin position="99"/>
        <end position="212"/>
    </location>
</feature>
<keyword evidence="1" id="KW-0808">Transferase</keyword>
<keyword evidence="6" id="KW-1185">Reference proteome</keyword>
<dbReference type="RefSeq" id="WP_220219786.1">
    <property type="nucleotide sequence ID" value="NZ_CP048268.1"/>
</dbReference>
<evidence type="ECO:0000313" key="5">
    <source>
        <dbReference type="EMBL" id="QYN52964.1"/>
    </source>
</evidence>
<name>A0ABX8W6T3_9LACO</name>
<dbReference type="Proteomes" id="UP000826550">
    <property type="component" value="Chromosome"/>
</dbReference>
<dbReference type="InterPro" id="IPR048903">
    <property type="entry name" value="MdcG_N"/>
</dbReference>
<evidence type="ECO:0000256" key="1">
    <source>
        <dbReference type="ARBA" id="ARBA00022679"/>
    </source>
</evidence>
<accession>A0ABX8W6T3</accession>
<dbReference type="EMBL" id="CP048268">
    <property type="protein sequence ID" value="QYN52964.1"/>
    <property type="molecule type" value="Genomic_DNA"/>
</dbReference>
<dbReference type="InterPro" id="IPR017557">
    <property type="entry name" value="Holo-ACP_synthase"/>
</dbReference>
<organism evidence="5 6">
    <name type="scientific">Lactobacillus panisapium</name>
    <dbReference type="NCBI Taxonomy" id="2012495"/>
    <lineage>
        <taxon>Bacteria</taxon>
        <taxon>Bacillati</taxon>
        <taxon>Bacillota</taxon>
        <taxon>Bacilli</taxon>
        <taxon>Lactobacillales</taxon>
        <taxon>Lactobacillaceae</taxon>
        <taxon>Lactobacillus</taxon>
    </lineage>
</organism>
<evidence type="ECO:0000256" key="2">
    <source>
        <dbReference type="ARBA" id="ARBA00022695"/>
    </source>
</evidence>
<keyword evidence="2" id="KW-0548">Nucleotidyltransferase</keyword>
<dbReference type="Pfam" id="PF20866">
    <property type="entry name" value="MdcG_N"/>
    <property type="match status" value="1"/>
</dbReference>
<reference evidence="5 6" key="1">
    <citation type="submission" date="2020-01" db="EMBL/GenBank/DDBJ databases">
        <title>Vast differences in strain-level diversity in the gut microbiota of two closely related honey bee species.</title>
        <authorList>
            <person name="Ellegaard K.M."/>
            <person name="Suenami S."/>
            <person name="Miyazaki R."/>
            <person name="Engel P."/>
        </authorList>
    </citation>
    <scope>NUCLEOTIDE SEQUENCE [LARGE SCALE GENOMIC DNA]</scope>
    <source>
        <strain evidence="5 6">ESL0416</strain>
    </source>
</reference>
<dbReference type="InterPro" id="IPR049180">
    <property type="entry name" value="MdcG_C"/>
</dbReference>
<protein>
    <submittedName>
        <fullName evidence="5">Malonate decarboxylase holo-ACP synthase</fullName>
    </submittedName>
</protein>
<evidence type="ECO:0000259" key="3">
    <source>
        <dbReference type="Pfam" id="PF10620"/>
    </source>
</evidence>
<dbReference type="NCBIfam" id="TIGR03135">
    <property type="entry name" value="malonate_mdcG"/>
    <property type="match status" value="1"/>
</dbReference>
<gene>
    <name evidence="5" type="ORF">GYM71_05830</name>
</gene>
<evidence type="ECO:0000313" key="6">
    <source>
        <dbReference type="Proteomes" id="UP000826550"/>
    </source>
</evidence>